<dbReference type="KEGG" id="vg:3197050"/>
<dbReference type="GeneID" id="3197050"/>
<dbReference type="Proteomes" id="UP000172127">
    <property type="component" value="Segment"/>
</dbReference>
<keyword evidence="2" id="KW-1185">Reference proteome</keyword>
<organism evidence="1 2">
    <name type="scientific">Singapore grouper iridovirus</name>
    <dbReference type="NCBI Taxonomy" id="262968"/>
    <lineage>
        <taxon>Viruses</taxon>
        <taxon>Varidnaviria</taxon>
        <taxon>Bamfordvirae</taxon>
        <taxon>Nucleocytoviricota</taxon>
        <taxon>Megaviricetes</taxon>
        <taxon>Pimascovirales</taxon>
        <taxon>Pimascovirales incertae sedis</taxon>
        <taxon>Iridoviridae</taxon>
        <taxon>Alphairidovirinae</taxon>
        <taxon>Ranavirus</taxon>
        <taxon>Ranavirus epinephelus1</taxon>
    </lineage>
</organism>
<evidence type="ECO:0000313" key="1">
    <source>
        <dbReference type="EMBL" id="AAS18106.1"/>
    </source>
</evidence>
<dbReference type="EMBL" id="AY521625">
    <property type="protein sequence ID" value="AAS18106.1"/>
    <property type="molecule type" value="Genomic_DNA"/>
</dbReference>
<name>Q5YFH4_9VIRU</name>
<dbReference type="RefSeq" id="YP_164186.1">
    <property type="nucleotide sequence ID" value="NC_006549.1"/>
</dbReference>
<proteinExistence type="predicted"/>
<accession>Q5YFH4</accession>
<reference evidence="1 2" key="1">
    <citation type="journal article" date="2004" name="J. Virol.">
        <title>Functional genomics analysis of Singapore grouper iridovirus: complete sequence determination and proteomic analysis.</title>
        <authorList>
            <person name="Song W.J."/>
            <person name="Qin Q.W."/>
            <person name="Qiu J."/>
            <person name="Huang C.H."/>
            <person name="Wang F."/>
            <person name="Hew C.L."/>
        </authorList>
    </citation>
    <scope>NUCLEOTIDE SEQUENCE [LARGE SCALE GENOMIC DNA]</scope>
</reference>
<sequence length="378" mass="44543">MDICTAYEWVIERMLRHKTTGGVVCYKWTEELMDSIIENIFPENKEDALIISHSFRTNYWETKKIPFIAAKFLKVPVVEQRYKMLFFDRLEHLITDERFMQQFCELHKDAVIWIFMENVCDEHIAQLSEWKDSYVPFISLAKKATKVVRFECDAREQYVHVAYGHLLNHINRDNMLQTMTTFSTQDVFFWPEIAAIRTLAYGTDFEKQMLLPDPKISVQGPETELYHEARRAMTLWNRGYGKTEAIKDLQTLKTSSLIKAVDSYLRQEHRECVVAVPSRTHAKYLCERLSRKANIMTYKQMCYASVRIPPVVLAPLENLTDSITGGSRVLERLYETVDVTLVLFRPKDYDFVEMTNNCVYRYSPVQKYKTWANHLFLA</sequence>
<evidence type="ECO:0000313" key="2">
    <source>
        <dbReference type="Proteomes" id="UP000172127"/>
    </source>
</evidence>
<dbReference type="OrthoDB" id="3022at10239"/>
<protein>
    <submittedName>
        <fullName evidence="1">Uncharacterized protein</fullName>
    </submittedName>
</protein>
<gene>
    <name evidence="1" type="ORF">ORF091L</name>
</gene>